<feature type="compositionally biased region" description="Low complexity" evidence="2">
    <location>
        <begin position="23"/>
        <end position="34"/>
    </location>
</feature>
<evidence type="ECO:0000256" key="1">
    <source>
        <dbReference type="SAM" id="Coils"/>
    </source>
</evidence>
<dbReference type="Proteomes" id="UP001476247">
    <property type="component" value="Unassembled WGS sequence"/>
</dbReference>
<gene>
    <name evidence="3" type="ORF">HPULCUR_004727</name>
</gene>
<feature type="region of interest" description="Disordered" evidence="2">
    <location>
        <begin position="1"/>
        <end position="90"/>
    </location>
</feature>
<reference evidence="3 4" key="1">
    <citation type="submission" date="2024-04" db="EMBL/GenBank/DDBJ databases">
        <title>genome sequences of Mucor flavus KT1a and Helicostylum pulchrum KT1b strains isolation_sourced from the surface of a dry-aged beef.</title>
        <authorList>
            <person name="Toyotome T."/>
            <person name="Hosono M."/>
            <person name="Torimaru M."/>
            <person name="Fukuda K."/>
            <person name="Mikami N."/>
        </authorList>
    </citation>
    <scope>NUCLEOTIDE SEQUENCE [LARGE SCALE GENOMIC DNA]</scope>
    <source>
        <strain evidence="3 4">KT1b</strain>
    </source>
</reference>
<feature type="coiled-coil region" evidence="1">
    <location>
        <begin position="253"/>
        <end position="308"/>
    </location>
</feature>
<accession>A0ABP9XX83</accession>
<keyword evidence="4" id="KW-1185">Reference proteome</keyword>
<evidence type="ECO:0000313" key="3">
    <source>
        <dbReference type="EMBL" id="GAA5799316.1"/>
    </source>
</evidence>
<organism evidence="3 4">
    <name type="scientific">Helicostylum pulchrum</name>
    <dbReference type="NCBI Taxonomy" id="562976"/>
    <lineage>
        <taxon>Eukaryota</taxon>
        <taxon>Fungi</taxon>
        <taxon>Fungi incertae sedis</taxon>
        <taxon>Mucoromycota</taxon>
        <taxon>Mucoromycotina</taxon>
        <taxon>Mucoromycetes</taxon>
        <taxon>Mucorales</taxon>
        <taxon>Mucorineae</taxon>
        <taxon>Mucoraceae</taxon>
        <taxon>Helicostylum</taxon>
    </lineage>
</organism>
<sequence length="512" mass="58802">MGLRKLLSSHTTEKDEKKVNRRSSSTVSLTKSISNWAHKDKTATKHQNLNIPNKRYSQPSPTISNASLHIPKKNTNPFEPNQPVTPSCSLGDVDDVVSTLQNSGSFERWSEDNYHATSKIQEEEEEEEEFVTSPITYDSNKYEVIRHNPPDATNTEDDTNEKIYAELQQVLLKLNSMDPNNAVEIKQRLYDINNMLVNTMHTSENLEGRIKQVVDKSKLIIMSTTKENQGLKQAIESHLTDSENTHTLALTNLTNLNDQKKGIESKNKVLEQDKQQLVQENAILCEAYKAIETELVQLRTDYDDLKDTRTQLYNLLLVENDQALSTQIKTMMMTIQNYKQEETQVEVANEEAEQNNAVIKGLQAEKIELEYGTAEIRDLMDKEHDRLVAQIERLATQNEEKTLELEFKLTEIKDRHKQSVETLRLENQALKQQLVDMEIASQASAKLVMRENKLLEERIQQESNGQLNEPEEIMQLHTKAQLGLIEYLEGQDDVIQAMAKFKKQLETNMSEF</sequence>
<comment type="caution">
    <text evidence="3">The sequence shown here is derived from an EMBL/GenBank/DDBJ whole genome shotgun (WGS) entry which is preliminary data.</text>
</comment>
<dbReference type="EMBL" id="BAABUJ010000012">
    <property type="protein sequence ID" value="GAA5799316.1"/>
    <property type="molecule type" value="Genomic_DNA"/>
</dbReference>
<name>A0ABP9XX83_9FUNG</name>
<keyword evidence="1" id="KW-0175">Coiled coil</keyword>
<proteinExistence type="predicted"/>
<evidence type="ECO:0000256" key="2">
    <source>
        <dbReference type="SAM" id="MobiDB-lite"/>
    </source>
</evidence>
<protein>
    <submittedName>
        <fullName evidence="3">Uncharacterized protein</fullName>
    </submittedName>
</protein>
<feature type="coiled-coil region" evidence="1">
    <location>
        <begin position="335"/>
        <end position="440"/>
    </location>
</feature>
<feature type="compositionally biased region" description="Polar residues" evidence="2">
    <location>
        <begin position="45"/>
        <end position="88"/>
    </location>
</feature>
<evidence type="ECO:0000313" key="4">
    <source>
        <dbReference type="Proteomes" id="UP001476247"/>
    </source>
</evidence>